<sequence>MLRGILQRLTGFAPTRASMNSAYAIVISKQEKAKLERRGCQSPFDINFVSATSGGELRLKIVDMFGLPATGFDTNCEHYRDLRHPVIPAILEIIVHNGLKGVLMEGGGAPLAEYVETVAMTMAQAKAEGATPGMVRAIGFRLTMPVIHSALHFISWAARLGVVIDGIRVLKLHESGRGQLKLYVLEYLRRASDAKQLETITAKDFAAVSDVCVHMLKMIPGSALSFVEDYWPDFCPRQQVSYEEELAAELAYRQAFNKVHSVFHLCYDIQEARNLCYVCELSMPNEWRDTFVGRLAFFHDDPAKKWSILEITDDEGMPLPAWEGVRSLPDDHPFLIRGDEVMYGPLRGVLFEWIGGTPRLERPGWTRAARAAPRVRTARQEYVAAINRSHATAVEEGYRQPVSRRPEPPRCSRGLCAAHALSRRPSGTVCPLVPDLLEAAIDKYINPAVAPALTHLHPHPHYQIQTQPEQPVVALTPNPPSPHRENAAAWPPPESAYEGRWLPRGAALPSHPPPVPYGHMLPLEWSVEGFHVPIEIGAAGRVTKAIHLPGAWVAGQGVAGKWVWLPPEVAVAEGIGAGYG</sequence>
<accession>A0A0G4FZ50</accession>
<gene>
    <name evidence="1" type="ORF">Vbra_16534</name>
</gene>
<organism evidence="1 2">
    <name type="scientific">Vitrella brassicaformis (strain CCMP3155)</name>
    <dbReference type="NCBI Taxonomy" id="1169540"/>
    <lineage>
        <taxon>Eukaryota</taxon>
        <taxon>Sar</taxon>
        <taxon>Alveolata</taxon>
        <taxon>Colpodellida</taxon>
        <taxon>Vitrellaceae</taxon>
        <taxon>Vitrella</taxon>
    </lineage>
</organism>
<dbReference type="InParanoid" id="A0A0G4FZ50"/>
<evidence type="ECO:0000313" key="2">
    <source>
        <dbReference type="Proteomes" id="UP000041254"/>
    </source>
</evidence>
<keyword evidence="2" id="KW-1185">Reference proteome</keyword>
<dbReference type="VEuPathDB" id="CryptoDB:Vbra_16534"/>
<name>A0A0G4FZ50_VITBC</name>
<reference evidence="1 2" key="1">
    <citation type="submission" date="2014-11" db="EMBL/GenBank/DDBJ databases">
        <authorList>
            <person name="Zhu J."/>
            <person name="Qi W."/>
            <person name="Song R."/>
        </authorList>
    </citation>
    <scope>NUCLEOTIDE SEQUENCE [LARGE SCALE GENOMIC DNA]</scope>
</reference>
<evidence type="ECO:0000313" key="1">
    <source>
        <dbReference type="EMBL" id="CEM20879.1"/>
    </source>
</evidence>
<dbReference type="AlphaFoldDB" id="A0A0G4FZ50"/>
<protein>
    <submittedName>
        <fullName evidence="1">Uncharacterized protein</fullName>
    </submittedName>
</protein>
<dbReference type="Proteomes" id="UP000041254">
    <property type="component" value="Unassembled WGS sequence"/>
</dbReference>
<proteinExistence type="predicted"/>
<dbReference type="EMBL" id="CDMY01000531">
    <property type="protein sequence ID" value="CEM20879.1"/>
    <property type="molecule type" value="Genomic_DNA"/>
</dbReference>